<comment type="caution">
    <text evidence="2">The sequence shown here is derived from an EMBL/GenBank/DDBJ whole genome shotgun (WGS) entry which is preliminary data.</text>
</comment>
<feature type="chain" id="PRO_5042118686" description="Secreted protein" evidence="1">
    <location>
        <begin position="21"/>
        <end position="150"/>
    </location>
</feature>
<reference evidence="2" key="1">
    <citation type="journal article" date="2023" name="G3 (Bethesda)">
        <title>Whole genome assembly and annotation of the endangered Caribbean coral Acropora cervicornis.</title>
        <authorList>
            <person name="Selwyn J.D."/>
            <person name="Vollmer S.V."/>
        </authorList>
    </citation>
    <scope>NUCLEOTIDE SEQUENCE</scope>
    <source>
        <strain evidence="2">K2</strain>
    </source>
</reference>
<evidence type="ECO:0000313" key="2">
    <source>
        <dbReference type="EMBL" id="KAK2569218.1"/>
    </source>
</evidence>
<evidence type="ECO:0008006" key="4">
    <source>
        <dbReference type="Google" id="ProtNLM"/>
    </source>
</evidence>
<sequence>MESLKVVFVLSACFLSMGCGKSVSTRSPLWDSIDDKFQTRSLQESAHETTTATGTIDAEVGITPATQSELKSDGGDRRVDESSCLRRFIKKRLPGGSVIAYPECNLTAAHNKCGATAQKYGARLCELSHFAKFNDNGTIRLIPTSCSCMI</sequence>
<gene>
    <name evidence="2" type="ORF">P5673_006119</name>
</gene>
<protein>
    <recommendedName>
        <fullName evidence="4">Secreted protein</fullName>
    </recommendedName>
</protein>
<feature type="signal peptide" evidence="1">
    <location>
        <begin position="1"/>
        <end position="20"/>
    </location>
</feature>
<accession>A0AAD9QXB4</accession>
<keyword evidence="3" id="KW-1185">Reference proteome</keyword>
<dbReference type="PROSITE" id="PS51257">
    <property type="entry name" value="PROKAR_LIPOPROTEIN"/>
    <property type="match status" value="1"/>
</dbReference>
<dbReference type="AlphaFoldDB" id="A0AAD9QXB4"/>
<name>A0AAD9QXB4_ACRCE</name>
<evidence type="ECO:0000256" key="1">
    <source>
        <dbReference type="SAM" id="SignalP"/>
    </source>
</evidence>
<proteinExistence type="predicted"/>
<reference evidence="2" key="2">
    <citation type="journal article" date="2023" name="Science">
        <title>Genomic signatures of disease resistance in endangered staghorn corals.</title>
        <authorList>
            <person name="Vollmer S.V."/>
            <person name="Selwyn J.D."/>
            <person name="Despard B.A."/>
            <person name="Roesel C.L."/>
        </authorList>
    </citation>
    <scope>NUCLEOTIDE SEQUENCE</scope>
    <source>
        <strain evidence="2">K2</strain>
    </source>
</reference>
<organism evidence="2 3">
    <name type="scientific">Acropora cervicornis</name>
    <name type="common">Staghorn coral</name>
    <dbReference type="NCBI Taxonomy" id="6130"/>
    <lineage>
        <taxon>Eukaryota</taxon>
        <taxon>Metazoa</taxon>
        <taxon>Cnidaria</taxon>
        <taxon>Anthozoa</taxon>
        <taxon>Hexacorallia</taxon>
        <taxon>Scleractinia</taxon>
        <taxon>Astrocoeniina</taxon>
        <taxon>Acroporidae</taxon>
        <taxon>Acropora</taxon>
    </lineage>
</organism>
<dbReference type="EMBL" id="JARQWQ010000010">
    <property type="protein sequence ID" value="KAK2569218.1"/>
    <property type="molecule type" value="Genomic_DNA"/>
</dbReference>
<evidence type="ECO:0000313" key="3">
    <source>
        <dbReference type="Proteomes" id="UP001249851"/>
    </source>
</evidence>
<dbReference type="Proteomes" id="UP001249851">
    <property type="component" value="Unassembled WGS sequence"/>
</dbReference>
<keyword evidence="1" id="KW-0732">Signal</keyword>